<feature type="domain" description="Major facilitator superfamily (MFS) profile" evidence="7">
    <location>
        <begin position="21"/>
        <end position="399"/>
    </location>
</feature>
<name>A0A2K8T4D4_9NOSO</name>
<dbReference type="CDD" id="cd17474">
    <property type="entry name" value="MFS_YfmO_like"/>
    <property type="match status" value="1"/>
</dbReference>
<gene>
    <name evidence="8" type="ORF">COO91_08714</name>
</gene>
<feature type="transmembrane region" description="Helical" evidence="6">
    <location>
        <begin position="282"/>
        <end position="302"/>
    </location>
</feature>
<dbReference type="InterPro" id="IPR011701">
    <property type="entry name" value="MFS"/>
</dbReference>
<dbReference type="Proteomes" id="UP000232003">
    <property type="component" value="Chromosome"/>
</dbReference>
<evidence type="ECO:0000256" key="6">
    <source>
        <dbReference type="SAM" id="Phobius"/>
    </source>
</evidence>
<dbReference type="InterPro" id="IPR050189">
    <property type="entry name" value="MFS_Efflux_Transporters"/>
</dbReference>
<dbReference type="PANTHER" id="PTHR43124">
    <property type="entry name" value="PURINE EFFLUX PUMP PBUE"/>
    <property type="match status" value="1"/>
</dbReference>
<evidence type="ECO:0000256" key="2">
    <source>
        <dbReference type="ARBA" id="ARBA00022475"/>
    </source>
</evidence>
<dbReference type="SUPFAM" id="SSF103473">
    <property type="entry name" value="MFS general substrate transporter"/>
    <property type="match status" value="1"/>
</dbReference>
<evidence type="ECO:0000256" key="3">
    <source>
        <dbReference type="ARBA" id="ARBA00022692"/>
    </source>
</evidence>
<evidence type="ECO:0000256" key="4">
    <source>
        <dbReference type="ARBA" id="ARBA00022989"/>
    </source>
</evidence>
<dbReference type="Pfam" id="PF07690">
    <property type="entry name" value="MFS_1"/>
    <property type="match status" value="1"/>
</dbReference>
<feature type="transmembrane region" description="Helical" evidence="6">
    <location>
        <begin position="146"/>
        <end position="167"/>
    </location>
</feature>
<dbReference type="GO" id="GO:0005886">
    <property type="term" value="C:plasma membrane"/>
    <property type="evidence" value="ECO:0007669"/>
    <property type="project" value="UniProtKB-SubCell"/>
</dbReference>
<feature type="transmembrane region" description="Helical" evidence="6">
    <location>
        <begin position="376"/>
        <end position="394"/>
    </location>
</feature>
<dbReference type="InterPro" id="IPR036259">
    <property type="entry name" value="MFS_trans_sf"/>
</dbReference>
<dbReference type="PROSITE" id="PS50850">
    <property type="entry name" value="MFS"/>
    <property type="match status" value="1"/>
</dbReference>
<comment type="subcellular location">
    <subcellularLocation>
        <location evidence="1">Cell membrane</location>
        <topology evidence="1">Multi-pass membrane protein</topology>
    </subcellularLocation>
</comment>
<organism evidence="8 9">
    <name type="scientific">Nostoc flagelliforme CCNUN1</name>
    <dbReference type="NCBI Taxonomy" id="2038116"/>
    <lineage>
        <taxon>Bacteria</taxon>
        <taxon>Bacillati</taxon>
        <taxon>Cyanobacteriota</taxon>
        <taxon>Cyanophyceae</taxon>
        <taxon>Nostocales</taxon>
        <taxon>Nostocaceae</taxon>
        <taxon>Nostoc</taxon>
    </lineage>
</organism>
<keyword evidence="3 6" id="KW-0812">Transmembrane</keyword>
<feature type="transmembrane region" description="Helical" evidence="6">
    <location>
        <begin position="87"/>
        <end position="106"/>
    </location>
</feature>
<dbReference type="PRINTS" id="PR01036">
    <property type="entry name" value="TCRTETB"/>
</dbReference>
<feature type="transmembrane region" description="Helical" evidence="6">
    <location>
        <begin position="308"/>
        <end position="329"/>
    </location>
</feature>
<evidence type="ECO:0000256" key="5">
    <source>
        <dbReference type="ARBA" id="ARBA00023136"/>
    </source>
</evidence>
<evidence type="ECO:0000313" key="9">
    <source>
        <dbReference type="Proteomes" id="UP000232003"/>
    </source>
</evidence>
<dbReference type="Gene3D" id="1.20.1250.20">
    <property type="entry name" value="MFS general substrate transporter like domains"/>
    <property type="match status" value="1"/>
</dbReference>
<keyword evidence="4 6" id="KW-1133">Transmembrane helix</keyword>
<dbReference type="InterPro" id="IPR020846">
    <property type="entry name" value="MFS_dom"/>
</dbReference>
<reference evidence="8 9" key="1">
    <citation type="submission" date="2017-11" db="EMBL/GenBank/DDBJ databases">
        <title>Complete genome of a free-living desiccation-tolerant cyanobacterium and its photosynthetic adaptation to extreme terrestrial habitat.</title>
        <authorList>
            <person name="Shang J."/>
        </authorList>
    </citation>
    <scope>NUCLEOTIDE SEQUENCE [LARGE SCALE GENOMIC DNA]</scope>
    <source>
        <strain evidence="8 9">CCNUN1</strain>
    </source>
</reference>
<feature type="transmembrane region" description="Helical" evidence="6">
    <location>
        <begin position="59"/>
        <end position="80"/>
    </location>
</feature>
<evidence type="ECO:0000256" key="1">
    <source>
        <dbReference type="ARBA" id="ARBA00004651"/>
    </source>
</evidence>
<feature type="transmembrane region" description="Helical" evidence="6">
    <location>
        <begin position="20"/>
        <end position="39"/>
    </location>
</feature>
<dbReference type="KEGG" id="nfl:COO91_08714"/>
<feature type="transmembrane region" description="Helical" evidence="6">
    <location>
        <begin position="112"/>
        <end position="134"/>
    </location>
</feature>
<keyword evidence="9" id="KW-1185">Reference proteome</keyword>
<evidence type="ECO:0000313" key="8">
    <source>
        <dbReference type="EMBL" id="AUB42572.1"/>
    </source>
</evidence>
<keyword evidence="2" id="KW-1003">Cell membrane</keyword>
<feature type="transmembrane region" description="Helical" evidence="6">
    <location>
        <begin position="220"/>
        <end position="240"/>
    </location>
</feature>
<dbReference type="InterPro" id="IPR005829">
    <property type="entry name" value="Sugar_transporter_CS"/>
</dbReference>
<dbReference type="PROSITE" id="PS00216">
    <property type="entry name" value="SUGAR_TRANSPORT_1"/>
    <property type="match status" value="1"/>
</dbReference>
<accession>A0A2K8T4D4</accession>
<dbReference type="OrthoDB" id="9793283at2"/>
<dbReference type="RefSeq" id="WP_100902543.1">
    <property type="nucleotide sequence ID" value="NZ_CAWNNC010000001.1"/>
</dbReference>
<protein>
    <submittedName>
        <fullName evidence="8">Putative arabinose efflux permease, MFS family</fullName>
    </submittedName>
</protein>
<dbReference type="EMBL" id="CP024785">
    <property type="protein sequence ID" value="AUB42572.1"/>
    <property type="molecule type" value="Genomic_DNA"/>
</dbReference>
<dbReference type="GO" id="GO:0022857">
    <property type="term" value="F:transmembrane transporter activity"/>
    <property type="evidence" value="ECO:0007669"/>
    <property type="project" value="InterPro"/>
</dbReference>
<proteinExistence type="predicted"/>
<keyword evidence="5 6" id="KW-0472">Membrane</keyword>
<dbReference type="PANTHER" id="PTHR43124:SF3">
    <property type="entry name" value="CHLORAMPHENICOL EFFLUX PUMP RV0191"/>
    <property type="match status" value="1"/>
</dbReference>
<sequence>MNSPEDNSQFERQRPIYLELNFQIICAVVLIAVLGVSSVTPAFPKLAKELNINPKNLGLLITAFTLPSLILGPIIGILADRLGRKRIIVPSLFLFGIAGTACAFARDFNLLLWLRLLQGIGAASLLSLSITLIGDLYTGDRRITAMGYNASISSVGTASYPIIGGLLATMGWYYPFMLPILAIPLGLLVLFALKNPEPKGERNLQQYLSNAVKVLKNRQLFGLFIASAANFVFLYGAYVTYLPQLINDTFKAPPTIIGLLLSSVSIAITITASQLGRLARRFTGTSLISASYVFYALAMLIVPFVSNIWLLLIPSTIFGIGLGIGFPTIQTLLADLAPKEYLATIISVNGTFYGLGQTLGPLLMGYAFGFGGINSVFYAATGFAVLVFCVFRYCTCVKEV</sequence>
<evidence type="ECO:0000259" key="7">
    <source>
        <dbReference type="PROSITE" id="PS50850"/>
    </source>
</evidence>
<feature type="transmembrane region" description="Helical" evidence="6">
    <location>
        <begin position="173"/>
        <end position="193"/>
    </location>
</feature>
<dbReference type="AlphaFoldDB" id="A0A2K8T4D4"/>
<feature type="transmembrane region" description="Helical" evidence="6">
    <location>
        <begin position="341"/>
        <end position="364"/>
    </location>
</feature>
<feature type="transmembrane region" description="Helical" evidence="6">
    <location>
        <begin position="252"/>
        <end position="270"/>
    </location>
</feature>